<keyword evidence="2" id="KW-1185">Reference proteome</keyword>
<evidence type="ECO:0000313" key="1">
    <source>
        <dbReference type="EMBL" id="RSU08454.1"/>
    </source>
</evidence>
<dbReference type="OrthoDB" id="2190431at2"/>
<accession>A0A430AKE8</accession>
<dbReference type="RefSeq" id="WP_126823065.1">
    <property type="nucleotide sequence ID" value="NZ_JBHLWU010000001.1"/>
</dbReference>
<protein>
    <submittedName>
        <fullName evidence="1">Uncharacterized protein</fullName>
    </submittedName>
</protein>
<dbReference type="EMBL" id="NGJZ01000001">
    <property type="protein sequence ID" value="RSU08454.1"/>
    <property type="molecule type" value="Genomic_DNA"/>
</dbReference>
<dbReference type="AlphaFoldDB" id="A0A430AKE8"/>
<gene>
    <name evidence="1" type="ORF">CBF30_04230</name>
</gene>
<dbReference type="Proteomes" id="UP000288669">
    <property type="component" value="Unassembled WGS sequence"/>
</dbReference>
<evidence type="ECO:0000313" key="2">
    <source>
        <dbReference type="Proteomes" id="UP000288669"/>
    </source>
</evidence>
<name>A0A430AKE8_9ENTE</name>
<comment type="caution">
    <text evidence="1">The sequence shown here is derived from an EMBL/GenBank/DDBJ whole genome shotgun (WGS) entry which is preliminary data.</text>
</comment>
<reference evidence="1 2" key="1">
    <citation type="submission" date="2017-05" db="EMBL/GenBank/DDBJ databases">
        <title>Vagococcus spp. assemblies.</title>
        <authorList>
            <person name="Gulvik C.A."/>
        </authorList>
    </citation>
    <scope>NUCLEOTIDE SEQUENCE [LARGE SCALE GENOMIC DNA]</scope>
    <source>
        <strain evidence="1 2">DSM 24756</strain>
    </source>
</reference>
<proteinExistence type="predicted"/>
<sequence length="167" mass="18950">MNRSSVTNNLNDLVRKKLNNTSNFWAEEVELDFGKARVDFVGFKPFNILQNGMCPASIEKGVFSFYEVKSCLADFNSGHGKTFLGDENYLVCERELANELHEKGMLIDGVKVIVPNKTRNALIVAFDLSNSFGNWSRRTKSSSELLWNMISARKSNKVTILESMKRE</sequence>
<organism evidence="1 2">
    <name type="scientific">Vagococcus entomophilus</name>
    <dbReference type="NCBI Taxonomy" id="1160095"/>
    <lineage>
        <taxon>Bacteria</taxon>
        <taxon>Bacillati</taxon>
        <taxon>Bacillota</taxon>
        <taxon>Bacilli</taxon>
        <taxon>Lactobacillales</taxon>
        <taxon>Enterococcaceae</taxon>
        <taxon>Vagococcus</taxon>
    </lineage>
</organism>